<dbReference type="AlphaFoldDB" id="A0A7T8HJB7"/>
<accession>A0A7T8HJB7</accession>
<evidence type="ECO:0000313" key="2">
    <source>
        <dbReference type="Proteomes" id="UP000595437"/>
    </source>
</evidence>
<feature type="non-terminal residue" evidence="1">
    <location>
        <position position="1"/>
    </location>
</feature>
<keyword evidence="2" id="KW-1185">Reference proteome</keyword>
<proteinExistence type="predicted"/>
<protein>
    <submittedName>
        <fullName evidence="1">Uncharacterized protein</fullName>
    </submittedName>
</protein>
<sequence>TIKIQGFREDCKKVRQRVVSIRPKKTGQEEMTQYRKENNGAWKMTQIFVECHTLLC</sequence>
<name>A0A7T8HJB7_CALRO</name>
<dbReference type="Proteomes" id="UP000595437">
    <property type="component" value="Chromosome 8"/>
</dbReference>
<gene>
    <name evidence="1" type="ORF">FKW44_012175</name>
</gene>
<reference evidence="2" key="1">
    <citation type="submission" date="2021-01" db="EMBL/GenBank/DDBJ databases">
        <title>Caligus Genome Assembly.</title>
        <authorList>
            <person name="Gallardo-Escarate C."/>
        </authorList>
    </citation>
    <scope>NUCLEOTIDE SEQUENCE [LARGE SCALE GENOMIC DNA]</scope>
</reference>
<organism evidence="1 2">
    <name type="scientific">Caligus rogercresseyi</name>
    <name type="common">Sea louse</name>
    <dbReference type="NCBI Taxonomy" id="217165"/>
    <lineage>
        <taxon>Eukaryota</taxon>
        <taxon>Metazoa</taxon>
        <taxon>Ecdysozoa</taxon>
        <taxon>Arthropoda</taxon>
        <taxon>Crustacea</taxon>
        <taxon>Multicrustacea</taxon>
        <taxon>Hexanauplia</taxon>
        <taxon>Copepoda</taxon>
        <taxon>Siphonostomatoida</taxon>
        <taxon>Caligidae</taxon>
        <taxon>Caligus</taxon>
    </lineage>
</organism>
<dbReference type="EMBL" id="CP045897">
    <property type="protein sequence ID" value="QQP50984.1"/>
    <property type="molecule type" value="Genomic_DNA"/>
</dbReference>
<evidence type="ECO:0000313" key="1">
    <source>
        <dbReference type="EMBL" id="QQP50984.1"/>
    </source>
</evidence>